<evidence type="ECO:0000313" key="1">
    <source>
        <dbReference type="EMBL" id="TKY91331.1"/>
    </source>
</evidence>
<gene>
    <name evidence="1" type="ORF">C5S46_06350</name>
</gene>
<accession>A0AC61S999</accession>
<proteinExistence type="predicted"/>
<protein>
    <submittedName>
        <fullName evidence="1">Uncharacterized protein</fullName>
    </submittedName>
</protein>
<organism evidence="1 2">
    <name type="scientific">Candidatus Methanomarinus sp</name>
    <dbReference type="NCBI Taxonomy" id="3386244"/>
    <lineage>
        <taxon>Archaea</taxon>
        <taxon>Methanobacteriati</taxon>
        <taxon>Methanobacteriota</taxon>
        <taxon>Stenosarchaea group</taxon>
        <taxon>Methanomicrobia</taxon>
        <taxon>Methanosarcinales</taxon>
        <taxon>ANME-2 cluster</taxon>
        <taxon>Candidatus Methanocomedenaceae</taxon>
        <taxon>Candidatus Methanomarinus</taxon>
    </lineage>
</organism>
<dbReference type="EMBL" id="QYBA01000215">
    <property type="protein sequence ID" value="TKY91331.1"/>
    <property type="molecule type" value="Genomic_DNA"/>
</dbReference>
<evidence type="ECO:0000313" key="2">
    <source>
        <dbReference type="Proteomes" id="UP000315423"/>
    </source>
</evidence>
<comment type="caution">
    <text evidence="1">The sequence shown here is derived from an EMBL/GenBank/DDBJ whole genome shotgun (WGS) entry which is preliminary data.</text>
</comment>
<sequence>MIYDAWYGANSTYWFVELLTLYSTRITEPNIVYIPTILYNPNHVQLFIQFPPKYSVSFIAKMLKARTSRILRKEFPKLKKWCKRCDYSAPQ</sequence>
<name>A0AC61S999_9EURY</name>
<dbReference type="Proteomes" id="UP000315423">
    <property type="component" value="Unassembled WGS sequence"/>
</dbReference>
<reference evidence="1" key="1">
    <citation type="submission" date="2018-09" db="EMBL/GenBank/DDBJ databases">
        <title>A genomic encyclopedia of anaerobic methanotrophic archaea.</title>
        <authorList>
            <person name="Skennerton C.T."/>
            <person name="Chadwick G.L."/>
            <person name="Laso-Perez R."/>
            <person name="Leu A.O."/>
            <person name="Speth D.R."/>
            <person name="Yu H."/>
            <person name="Morgan-Lang C."/>
            <person name="Hatzenpichler R."/>
            <person name="Goudeau D."/>
            <person name="Malmstrom R."/>
            <person name="Woyke T."/>
            <person name="Hallam S."/>
            <person name="Tyson G.W."/>
            <person name="Wegener G."/>
            <person name="Boetius A."/>
            <person name="Orphan V.J."/>
        </authorList>
    </citation>
    <scope>NUCLEOTIDE SEQUENCE</scope>
    <source>
        <strain evidence="1">CONS3730D10UFb2</strain>
    </source>
</reference>